<dbReference type="Pfam" id="PF00440">
    <property type="entry name" value="TetR_N"/>
    <property type="match status" value="1"/>
</dbReference>
<keyword evidence="3" id="KW-0804">Transcription</keyword>
<dbReference type="PROSITE" id="PS50977">
    <property type="entry name" value="HTH_TETR_2"/>
    <property type="match status" value="1"/>
</dbReference>
<dbReference type="InterPro" id="IPR001647">
    <property type="entry name" value="HTH_TetR"/>
</dbReference>
<sequence>MSTVPTHDDSSLPAVPPEVVAAARRCFARYGVDRVTMEDIAREAGIGRTGLYRLGLAREQISQAAILDKARELVQTLRPDLERDLPFADALVEGSMTVLERGLGDEELNHLVDTCKSVDMHTLMGGPNPTMRALADQLLGPLLHRAADRGELRAGVDLSLALDWIRGVYVMLWLRSDLTARDRRAFIEDFLVPSLAAQR</sequence>
<organism evidence="6 7">
    <name type="scientific">Amycolatopsis acididurans</name>
    <dbReference type="NCBI Taxonomy" id="2724524"/>
    <lineage>
        <taxon>Bacteria</taxon>
        <taxon>Bacillati</taxon>
        <taxon>Actinomycetota</taxon>
        <taxon>Actinomycetes</taxon>
        <taxon>Pseudonocardiales</taxon>
        <taxon>Pseudonocardiaceae</taxon>
        <taxon>Amycolatopsis</taxon>
    </lineage>
</organism>
<dbReference type="Gene3D" id="1.10.357.10">
    <property type="entry name" value="Tetracycline Repressor, domain 2"/>
    <property type="match status" value="1"/>
</dbReference>
<dbReference type="RefSeq" id="WP_168520095.1">
    <property type="nucleotide sequence ID" value="NZ_JAAXLS010000030.1"/>
</dbReference>
<evidence type="ECO:0000256" key="1">
    <source>
        <dbReference type="ARBA" id="ARBA00023015"/>
    </source>
</evidence>
<dbReference type="InterPro" id="IPR009057">
    <property type="entry name" value="Homeodomain-like_sf"/>
</dbReference>
<feature type="domain" description="HTH tetR-type" evidence="5">
    <location>
        <begin position="13"/>
        <end position="73"/>
    </location>
</feature>
<evidence type="ECO:0000256" key="2">
    <source>
        <dbReference type="ARBA" id="ARBA00023125"/>
    </source>
</evidence>
<dbReference type="PANTHER" id="PTHR30055">
    <property type="entry name" value="HTH-TYPE TRANSCRIPTIONAL REGULATOR RUTR"/>
    <property type="match status" value="1"/>
</dbReference>
<dbReference type="InterPro" id="IPR050109">
    <property type="entry name" value="HTH-type_TetR-like_transc_reg"/>
</dbReference>
<accession>A0ABX1JBA7</accession>
<keyword evidence="1" id="KW-0805">Transcription regulation</keyword>
<evidence type="ECO:0000313" key="7">
    <source>
        <dbReference type="Proteomes" id="UP000715441"/>
    </source>
</evidence>
<evidence type="ECO:0000256" key="3">
    <source>
        <dbReference type="ARBA" id="ARBA00023163"/>
    </source>
</evidence>
<gene>
    <name evidence="6" type="ORF">HFP15_29805</name>
</gene>
<comment type="caution">
    <text evidence="6">The sequence shown here is derived from an EMBL/GenBank/DDBJ whole genome shotgun (WGS) entry which is preliminary data.</text>
</comment>
<evidence type="ECO:0000256" key="4">
    <source>
        <dbReference type="PROSITE-ProRule" id="PRU00335"/>
    </source>
</evidence>
<evidence type="ECO:0000259" key="5">
    <source>
        <dbReference type="PROSITE" id="PS50977"/>
    </source>
</evidence>
<dbReference type="Proteomes" id="UP000715441">
    <property type="component" value="Unassembled WGS sequence"/>
</dbReference>
<evidence type="ECO:0000313" key="6">
    <source>
        <dbReference type="EMBL" id="NKQ57073.1"/>
    </source>
</evidence>
<keyword evidence="2 4" id="KW-0238">DNA-binding</keyword>
<dbReference type="InterPro" id="IPR036271">
    <property type="entry name" value="Tet_transcr_reg_TetR-rel_C_sf"/>
</dbReference>
<reference evidence="6 7" key="1">
    <citation type="submission" date="2020-04" db="EMBL/GenBank/DDBJ databases">
        <title>Novel species.</title>
        <authorList>
            <person name="Teo W.F.A."/>
            <person name="Lipun K."/>
            <person name="Srisuk N."/>
            <person name="Duangmal K."/>
        </authorList>
    </citation>
    <scope>NUCLEOTIDE SEQUENCE [LARGE SCALE GENOMIC DNA]</scope>
    <source>
        <strain evidence="6 7">K13G38</strain>
    </source>
</reference>
<dbReference type="PANTHER" id="PTHR30055:SF234">
    <property type="entry name" value="HTH-TYPE TRANSCRIPTIONAL REGULATOR BETI"/>
    <property type="match status" value="1"/>
</dbReference>
<keyword evidence="7" id="KW-1185">Reference proteome</keyword>
<dbReference type="EMBL" id="JAAXLS010000030">
    <property type="protein sequence ID" value="NKQ57073.1"/>
    <property type="molecule type" value="Genomic_DNA"/>
</dbReference>
<name>A0ABX1JBA7_9PSEU</name>
<dbReference type="SUPFAM" id="SSF46689">
    <property type="entry name" value="Homeodomain-like"/>
    <property type="match status" value="1"/>
</dbReference>
<feature type="DNA-binding region" description="H-T-H motif" evidence="4">
    <location>
        <begin position="36"/>
        <end position="55"/>
    </location>
</feature>
<protein>
    <submittedName>
        <fullName evidence="6">TetR/AcrR family transcriptional regulator</fullName>
    </submittedName>
</protein>
<proteinExistence type="predicted"/>
<dbReference type="SUPFAM" id="SSF48498">
    <property type="entry name" value="Tetracyclin repressor-like, C-terminal domain"/>
    <property type="match status" value="1"/>
</dbReference>